<sequence>MQNLKKYAILLSFIILLSCNSENAPGCFKTAGKNITQQIAVENFNKINISEGIELVISQGNEISVAIKTGENLLENISAEVIDNQLFIKNNNSCNWIRNYNSTTVFVTVPNLDNIYSASQFSVRSQGILEFPQLSLQSGMFSHTASGEFQLNVKCNVLTIEDNKSSYFNISGETIDLNVNFYDGNARFDGENLVAKNVNCFQRSSNDIVVNPSDKVQGTIYSTGNIILKNLPPIIQVEELYQGRVILP</sequence>
<organism evidence="3 4">
    <name type="scientific">Flavobacterium ichthyis</name>
    <dbReference type="NCBI Taxonomy" id="2698827"/>
    <lineage>
        <taxon>Bacteria</taxon>
        <taxon>Pseudomonadati</taxon>
        <taxon>Bacteroidota</taxon>
        <taxon>Flavobacteriia</taxon>
        <taxon>Flavobacteriales</taxon>
        <taxon>Flavobacteriaceae</taxon>
        <taxon>Flavobacterium</taxon>
    </lineage>
</organism>
<reference evidence="4" key="1">
    <citation type="submission" date="2020-01" db="EMBL/GenBank/DDBJ databases">
        <title>Sphingomonas sp. strain CSW-10.</title>
        <authorList>
            <person name="Chen W.-M."/>
        </authorList>
    </citation>
    <scope>NUCLEOTIDE SEQUENCE [LARGE SCALE GENOMIC DNA]</scope>
    <source>
        <strain evidence="4">NST-5</strain>
    </source>
</reference>
<feature type="signal peptide" evidence="1">
    <location>
        <begin position="1"/>
        <end position="23"/>
    </location>
</feature>
<comment type="caution">
    <text evidence="3">The sequence shown here is derived from an EMBL/GenBank/DDBJ whole genome shotgun (WGS) entry which is preliminary data.</text>
</comment>
<evidence type="ECO:0000313" key="3">
    <source>
        <dbReference type="EMBL" id="NBL63831.1"/>
    </source>
</evidence>
<dbReference type="Proteomes" id="UP000798602">
    <property type="component" value="Unassembled WGS sequence"/>
</dbReference>
<evidence type="ECO:0000256" key="1">
    <source>
        <dbReference type="SAM" id="SignalP"/>
    </source>
</evidence>
<dbReference type="Pfam" id="PF10988">
    <property type="entry name" value="DUF2807"/>
    <property type="match status" value="1"/>
</dbReference>
<dbReference type="InterPro" id="IPR021255">
    <property type="entry name" value="DUF2807"/>
</dbReference>
<accession>A0ABW9Z4R8</accession>
<dbReference type="Gene3D" id="2.160.20.120">
    <property type="match status" value="1"/>
</dbReference>
<keyword evidence="4" id="KW-1185">Reference proteome</keyword>
<protein>
    <submittedName>
        <fullName evidence="3">DUF2807 domain-containing protein</fullName>
    </submittedName>
</protein>
<keyword evidence="1" id="KW-0732">Signal</keyword>
<feature type="domain" description="Putative auto-transporter adhesin head GIN" evidence="2">
    <location>
        <begin position="43"/>
        <end position="232"/>
    </location>
</feature>
<dbReference type="PROSITE" id="PS51257">
    <property type="entry name" value="PROKAR_LIPOPROTEIN"/>
    <property type="match status" value="1"/>
</dbReference>
<proteinExistence type="predicted"/>
<evidence type="ECO:0000259" key="2">
    <source>
        <dbReference type="Pfam" id="PF10988"/>
    </source>
</evidence>
<gene>
    <name evidence="3" type="ORF">GV828_01310</name>
</gene>
<dbReference type="RefSeq" id="WP_166535658.1">
    <property type="nucleotide sequence ID" value="NZ_JAABLM010000001.1"/>
</dbReference>
<feature type="chain" id="PRO_5046835602" evidence="1">
    <location>
        <begin position="24"/>
        <end position="248"/>
    </location>
</feature>
<name>A0ABW9Z4R8_9FLAO</name>
<dbReference type="EMBL" id="JAABLM010000001">
    <property type="protein sequence ID" value="NBL63831.1"/>
    <property type="molecule type" value="Genomic_DNA"/>
</dbReference>
<evidence type="ECO:0000313" key="4">
    <source>
        <dbReference type="Proteomes" id="UP000798602"/>
    </source>
</evidence>